<organism evidence="1 2">
    <name type="scientific">Aeromicrobium erythreum</name>
    <dbReference type="NCBI Taxonomy" id="2041"/>
    <lineage>
        <taxon>Bacteria</taxon>
        <taxon>Bacillati</taxon>
        <taxon>Actinomycetota</taxon>
        <taxon>Actinomycetes</taxon>
        <taxon>Propionibacteriales</taxon>
        <taxon>Nocardioidaceae</taxon>
        <taxon>Aeromicrobium</taxon>
    </lineage>
</organism>
<evidence type="ECO:0000313" key="2">
    <source>
        <dbReference type="Proteomes" id="UP000067689"/>
    </source>
</evidence>
<accession>A0A0U3TLD3</accession>
<evidence type="ECO:0000313" key="1">
    <source>
        <dbReference type="EMBL" id="ALX06247.1"/>
    </source>
</evidence>
<dbReference type="Proteomes" id="UP000067689">
    <property type="component" value="Chromosome"/>
</dbReference>
<name>A0A0U3TLD3_9ACTN</name>
<gene>
    <name evidence="1" type="ORF">AERYTH_16860</name>
</gene>
<protein>
    <submittedName>
        <fullName evidence="1">Uncharacterized protein</fullName>
    </submittedName>
</protein>
<keyword evidence="2" id="KW-1185">Reference proteome</keyword>
<dbReference type="PATRIC" id="fig|2041.4.peg.3527"/>
<sequence length="111" mass="12818">MRRAPTPAEADAVGRALTERFLDPTRWGIQAPPDGRWDESTRSILITSYLGHALEPPWALRLSDRTALGLPSRRRRWWQRDLQDLDRVTLEISWIVNEEFAVDDRLAVVVV</sequence>
<dbReference type="AlphaFoldDB" id="A0A0U3TLD3"/>
<proteinExistence type="predicted"/>
<dbReference type="KEGG" id="aer:AERYTH_16860"/>
<dbReference type="STRING" id="2041.AERYTH_16860"/>
<dbReference type="RefSeq" id="WP_067860990.1">
    <property type="nucleotide sequence ID" value="NZ_CP011502.1"/>
</dbReference>
<dbReference type="EMBL" id="CP011502">
    <property type="protein sequence ID" value="ALX06247.1"/>
    <property type="molecule type" value="Genomic_DNA"/>
</dbReference>
<reference evidence="1 2" key="1">
    <citation type="journal article" date="1991" name="Int. J. Syst. Bacteriol.">
        <title>Description of the erythromycin-producing bacterium Arthrobacter sp. strain NRRL B-3381 as Aeromicrobium erythreum gen. nov., sp. nov.</title>
        <authorList>
            <person name="Miller E.S."/>
            <person name="Woese C.R."/>
            <person name="Brenner S."/>
        </authorList>
    </citation>
    <scope>NUCLEOTIDE SEQUENCE [LARGE SCALE GENOMIC DNA]</scope>
    <source>
        <strain evidence="1 2">AR18</strain>
    </source>
</reference>